<dbReference type="GO" id="GO:0003677">
    <property type="term" value="F:DNA binding"/>
    <property type="evidence" value="ECO:0007669"/>
    <property type="project" value="UniProtKB-KW"/>
</dbReference>
<dbReference type="GO" id="GO:0015074">
    <property type="term" value="P:DNA integration"/>
    <property type="evidence" value="ECO:0007669"/>
    <property type="project" value="InterPro"/>
</dbReference>
<sequence>MICQAIGHIKLAKLQPHHLAELYKNLAEDGMRRDTSYTAEFNLTALLHKRGIRKTDFAKQIGVSNTTLLQVSRKHRVSQKTAAAVCAALGLTFEKAFSAVGKKKLSGNTILHCHNLIKSILSTAVKWQVIPSSPADRVATPKKEHIEQACLDEQQTRDLIAALQSAPINRRTAVILLLCSGMRRSELYGLSWGDIDFDRITVSIHETSVYVPHEGIVRGETKNDSSYRVIKLPDFCLPVLHEYRAWYNEQRLACGDQWEDSGKLFVKWNGNPESPNALTVWFRSFARAHHMPENIHTHSLRHTNATLQIATHQDIRTVASRLGHSQTSTTLNIYAHAIQSADATAAAALDNIFKGNKQQINNK</sequence>
<reference evidence="6" key="2">
    <citation type="submission" date="2024-06" db="EMBL/GenBank/DDBJ databases">
        <title>Caproicibacterium argilliputei sp. nov, a novel caproic acid producing anaerobic bacterium isolated from pit mud.</title>
        <authorList>
            <person name="Xia S."/>
        </authorList>
    </citation>
    <scope>NUCLEOTIDE SEQUENCE</scope>
    <source>
        <strain evidence="6">ZCY20-5</strain>
    </source>
</reference>
<dbReference type="EMBL" id="CP135996">
    <property type="protein sequence ID" value="WOC31662.1"/>
    <property type="molecule type" value="Genomic_DNA"/>
</dbReference>
<proteinExistence type="inferred from homology"/>
<evidence type="ECO:0000313" key="6">
    <source>
        <dbReference type="EMBL" id="WOC31662.1"/>
    </source>
</evidence>
<evidence type="ECO:0000259" key="5">
    <source>
        <dbReference type="PROSITE" id="PS51898"/>
    </source>
</evidence>
<reference evidence="6" key="1">
    <citation type="submission" date="2023-09" db="EMBL/GenBank/DDBJ databases">
        <authorList>
            <person name="Zeng C."/>
        </authorList>
    </citation>
    <scope>NUCLEOTIDE SEQUENCE</scope>
    <source>
        <strain evidence="6">ZCY20-5</strain>
    </source>
</reference>
<protein>
    <submittedName>
        <fullName evidence="6">Tyrosine-type recombinase/integrase</fullName>
    </submittedName>
</protein>
<dbReference type="Pfam" id="PF00589">
    <property type="entry name" value="Phage_integrase"/>
    <property type="match status" value="1"/>
</dbReference>
<evidence type="ECO:0000313" key="7">
    <source>
        <dbReference type="Proteomes" id="UP001300604"/>
    </source>
</evidence>
<dbReference type="KEGG" id="carl:PXC00_10650"/>
<dbReference type="InterPro" id="IPR010998">
    <property type="entry name" value="Integrase_recombinase_N"/>
</dbReference>
<dbReference type="Pfam" id="PF13443">
    <property type="entry name" value="HTH_26"/>
    <property type="match status" value="1"/>
</dbReference>
<dbReference type="InterPro" id="IPR050090">
    <property type="entry name" value="Tyrosine_recombinase_XerCD"/>
</dbReference>
<dbReference type="Gene3D" id="1.10.443.10">
    <property type="entry name" value="Intergrase catalytic core"/>
    <property type="match status" value="1"/>
</dbReference>
<keyword evidence="3" id="KW-0233">DNA recombination</keyword>
<evidence type="ECO:0000256" key="1">
    <source>
        <dbReference type="ARBA" id="ARBA00008857"/>
    </source>
</evidence>
<dbReference type="SMART" id="SM00530">
    <property type="entry name" value="HTH_XRE"/>
    <property type="match status" value="1"/>
</dbReference>
<comment type="similarity">
    <text evidence="1">Belongs to the 'phage' integrase family.</text>
</comment>
<dbReference type="InterPro" id="IPR010982">
    <property type="entry name" value="Lambda_DNA-bd_dom_sf"/>
</dbReference>
<gene>
    <name evidence="6" type="ORF">PXC00_10650</name>
</gene>
<dbReference type="SUPFAM" id="SSF47413">
    <property type="entry name" value="lambda repressor-like DNA-binding domains"/>
    <property type="match status" value="1"/>
</dbReference>
<name>A0AA97D8J9_9FIRM</name>
<accession>A0AA97D8J9</accession>
<keyword evidence="7" id="KW-1185">Reference proteome</keyword>
<feature type="domain" description="Tyr recombinase" evidence="5">
    <location>
        <begin position="146"/>
        <end position="349"/>
    </location>
</feature>
<dbReference type="RefSeq" id="WP_275845090.1">
    <property type="nucleotide sequence ID" value="NZ_CP135996.1"/>
</dbReference>
<evidence type="ECO:0000259" key="4">
    <source>
        <dbReference type="PROSITE" id="PS50943"/>
    </source>
</evidence>
<evidence type="ECO:0000256" key="3">
    <source>
        <dbReference type="ARBA" id="ARBA00023172"/>
    </source>
</evidence>
<dbReference type="InterPro" id="IPR011010">
    <property type="entry name" value="DNA_brk_join_enz"/>
</dbReference>
<keyword evidence="2" id="KW-0238">DNA-binding</keyword>
<evidence type="ECO:0000256" key="2">
    <source>
        <dbReference type="ARBA" id="ARBA00023125"/>
    </source>
</evidence>
<dbReference type="InterPro" id="IPR001387">
    <property type="entry name" value="Cro/C1-type_HTH"/>
</dbReference>
<dbReference type="SUPFAM" id="SSF56349">
    <property type="entry name" value="DNA breaking-rejoining enzymes"/>
    <property type="match status" value="1"/>
</dbReference>
<dbReference type="CDD" id="cd00093">
    <property type="entry name" value="HTH_XRE"/>
    <property type="match status" value="1"/>
</dbReference>
<dbReference type="Proteomes" id="UP001300604">
    <property type="component" value="Chromosome"/>
</dbReference>
<feature type="domain" description="HTH cro/C1-type" evidence="4">
    <location>
        <begin position="43"/>
        <end position="96"/>
    </location>
</feature>
<dbReference type="PANTHER" id="PTHR30349">
    <property type="entry name" value="PHAGE INTEGRASE-RELATED"/>
    <property type="match status" value="1"/>
</dbReference>
<dbReference type="Gene3D" id="1.10.150.130">
    <property type="match status" value="1"/>
</dbReference>
<dbReference type="PANTHER" id="PTHR30349:SF41">
    <property type="entry name" value="INTEGRASE_RECOMBINASE PROTEIN MJ0367-RELATED"/>
    <property type="match status" value="1"/>
</dbReference>
<organism evidence="6 7">
    <name type="scientific">Caproicibacterium argilliputei</name>
    <dbReference type="NCBI Taxonomy" id="3030016"/>
    <lineage>
        <taxon>Bacteria</taxon>
        <taxon>Bacillati</taxon>
        <taxon>Bacillota</taxon>
        <taxon>Clostridia</taxon>
        <taxon>Eubacteriales</taxon>
        <taxon>Oscillospiraceae</taxon>
        <taxon>Caproicibacterium</taxon>
    </lineage>
</organism>
<dbReference type="InterPro" id="IPR013762">
    <property type="entry name" value="Integrase-like_cat_sf"/>
</dbReference>
<dbReference type="InterPro" id="IPR002104">
    <property type="entry name" value="Integrase_catalytic"/>
</dbReference>
<dbReference type="CDD" id="cd01189">
    <property type="entry name" value="INT_ICEBs1_C_like"/>
    <property type="match status" value="1"/>
</dbReference>
<dbReference type="PROSITE" id="PS50943">
    <property type="entry name" value="HTH_CROC1"/>
    <property type="match status" value="1"/>
</dbReference>
<dbReference type="GO" id="GO:0006310">
    <property type="term" value="P:DNA recombination"/>
    <property type="evidence" value="ECO:0007669"/>
    <property type="project" value="UniProtKB-KW"/>
</dbReference>
<dbReference type="PROSITE" id="PS51898">
    <property type="entry name" value="TYR_RECOMBINASE"/>
    <property type="match status" value="1"/>
</dbReference>
<dbReference type="AlphaFoldDB" id="A0AA97D8J9"/>